<reference evidence="1" key="1">
    <citation type="submission" date="2018-06" db="EMBL/GenBank/DDBJ databases">
        <authorList>
            <person name="Zhirakovskaya E."/>
        </authorList>
    </citation>
    <scope>NUCLEOTIDE SEQUENCE</scope>
</reference>
<sequence length="143" mass="16274">MRHKKNWVSLLLVGITLLFSSLTLSSPITHAGTAEKIKQRWPALPMTGFIKGRVATKKDVDKRIAVFAYLNGKTKSMPIDIEVPQYGLIKNHKTKKILRVIILQAELIQGQEWIGYVDITTRLRAVIRRKQIKLLGNKCCPQQ</sequence>
<dbReference type="EMBL" id="UOFL01000212">
    <property type="protein sequence ID" value="VAW81099.1"/>
    <property type="molecule type" value="Genomic_DNA"/>
</dbReference>
<protein>
    <submittedName>
        <fullName evidence="1">Uncharacterized protein</fullName>
    </submittedName>
</protein>
<gene>
    <name evidence="1" type="ORF">MNBD_GAMMA12-3433</name>
</gene>
<organism evidence="1">
    <name type="scientific">hydrothermal vent metagenome</name>
    <dbReference type="NCBI Taxonomy" id="652676"/>
    <lineage>
        <taxon>unclassified sequences</taxon>
        <taxon>metagenomes</taxon>
        <taxon>ecological metagenomes</taxon>
    </lineage>
</organism>
<proteinExistence type="predicted"/>
<name>A0A3B0Z3X8_9ZZZZ</name>
<accession>A0A3B0Z3X8</accession>
<dbReference type="AlphaFoldDB" id="A0A3B0Z3X8"/>
<evidence type="ECO:0000313" key="1">
    <source>
        <dbReference type="EMBL" id="VAW81099.1"/>
    </source>
</evidence>